<dbReference type="EMBL" id="JAFLCK010000007">
    <property type="protein sequence ID" value="MBN8660058.1"/>
    <property type="molecule type" value="Genomic_DNA"/>
</dbReference>
<evidence type="ECO:0000313" key="3">
    <source>
        <dbReference type="EMBL" id="MBN8660058.1"/>
    </source>
</evidence>
<sequence length="209" mass="22051">MDSRFEAAFKSSASWFFWMAGCTVVNLFMVFTKSNFGLALGMSDSLMMAIVNLLKPPSTDAGALIAFGSVIASNVLYIVLMAVFGIFAGKGKVWAYSLGLSLALVDGVFCLLGNEWIGTAVHGMAVWFIFQGLRLAIAVRNTSPEELIFTASATAPTAYGGPVGATGSGMSHSHSEEADSKQSADAGDRQTDNKNKEQSKESGPSNPIS</sequence>
<name>A0A8J7TMK2_9BACT</name>
<gene>
    <name evidence="3" type="ORF">J0M35_06815</name>
</gene>
<keyword evidence="2" id="KW-1133">Transmembrane helix</keyword>
<feature type="compositionally biased region" description="Basic and acidic residues" evidence="1">
    <location>
        <begin position="173"/>
        <end position="200"/>
    </location>
</feature>
<comment type="caution">
    <text evidence="3">The sequence shown here is derived from an EMBL/GenBank/DDBJ whole genome shotgun (WGS) entry which is preliminary data.</text>
</comment>
<evidence type="ECO:0000256" key="2">
    <source>
        <dbReference type="SAM" id="Phobius"/>
    </source>
</evidence>
<feature type="transmembrane region" description="Helical" evidence="2">
    <location>
        <begin position="119"/>
        <end position="139"/>
    </location>
</feature>
<dbReference type="Proteomes" id="UP000664277">
    <property type="component" value="Unassembled WGS sequence"/>
</dbReference>
<dbReference type="PROSITE" id="PS51257">
    <property type="entry name" value="PROKAR_LIPOPROTEIN"/>
    <property type="match status" value="1"/>
</dbReference>
<dbReference type="AlphaFoldDB" id="A0A8J7TMK2"/>
<proteinExistence type="predicted"/>
<keyword evidence="2" id="KW-0472">Membrane</keyword>
<feature type="transmembrane region" description="Helical" evidence="2">
    <location>
        <begin position="61"/>
        <end position="87"/>
    </location>
</feature>
<feature type="transmembrane region" description="Helical" evidence="2">
    <location>
        <begin position="12"/>
        <end position="30"/>
    </location>
</feature>
<accession>A0A8J7TMK2</accession>
<evidence type="ECO:0000256" key="1">
    <source>
        <dbReference type="SAM" id="MobiDB-lite"/>
    </source>
</evidence>
<keyword evidence="2" id="KW-0812">Transmembrane</keyword>
<feature type="transmembrane region" description="Helical" evidence="2">
    <location>
        <begin position="93"/>
        <end position="112"/>
    </location>
</feature>
<organism evidence="3 4">
    <name type="scientific">Candidatus Obscuribacter phosphatis</name>
    <dbReference type="NCBI Taxonomy" id="1906157"/>
    <lineage>
        <taxon>Bacteria</taxon>
        <taxon>Bacillati</taxon>
        <taxon>Candidatus Melainabacteria</taxon>
        <taxon>Candidatus Obscuribacterales</taxon>
        <taxon>Candidatus Obscuribacteraceae</taxon>
        <taxon>Candidatus Obscuribacter</taxon>
    </lineage>
</organism>
<reference evidence="3" key="1">
    <citation type="submission" date="2021-02" db="EMBL/GenBank/DDBJ databases">
        <title>Genome-Resolved Metagenomics of a Microbial Community Performing Photosynthetic Biological Nutrient Removal.</title>
        <authorList>
            <person name="Mcdaniel E.A."/>
        </authorList>
    </citation>
    <scope>NUCLEOTIDE SEQUENCE</scope>
    <source>
        <strain evidence="3">UWPOB_OBS1</strain>
    </source>
</reference>
<protein>
    <submittedName>
        <fullName evidence="3">Uncharacterized protein</fullName>
    </submittedName>
</protein>
<evidence type="ECO:0000313" key="4">
    <source>
        <dbReference type="Proteomes" id="UP000664277"/>
    </source>
</evidence>
<feature type="region of interest" description="Disordered" evidence="1">
    <location>
        <begin position="162"/>
        <end position="209"/>
    </location>
</feature>